<feature type="domain" description="TFIIS N-terminal" evidence="4">
    <location>
        <begin position="52"/>
        <end position="123"/>
    </location>
</feature>
<proteinExistence type="predicted"/>
<evidence type="ECO:0000256" key="2">
    <source>
        <dbReference type="ARBA" id="ARBA00023242"/>
    </source>
</evidence>
<dbReference type="KEGG" id="vde:111250383"/>
<organism evidence="5 6">
    <name type="scientific">Varroa destructor</name>
    <name type="common">Honeybee mite</name>
    <dbReference type="NCBI Taxonomy" id="109461"/>
    <lineage>
        <taxon>Eukaryota</taxon>
        <taxon>Metazoa</taxon>
        <taxon>Ecdysozoa</taxon>
        <taxon>Arthropoda</taxon>
        <taxon>Chelicerata</taxon>
        <taxon>Arachnida</taxon>
        <taxon>Acari</taxon>
        <taxon>Parasitiformes</taxon>
        <taxon>Mesostigmata</taxon>
        <taxon>Gamasina</taxon>
        <taxon>Dermanyssoidea</taxon>
        <taxon>Varroidae</taxon>
        <taxon>Varroa</taxon>
    </lineage>
</organism>
<dbReference type="PROSITE" id="PS51319">
    <property type="entry name" value="TFIIS_N"/>
    <property type="match status" value="1"/>
</dbReference>
<name>A0A7M7K4A8_VARDE</name>
<dbReference type="RefSeq" id="XP_022661288.1">
    <property type="nucleotide sequence ID" value="XM_022805553.1"/>
</dbReference>
<dbReference type="AlphaFoldDB" id="A0A7M7K4A8"/>
<accession>A0A7M7K4A8</accession>
<dbReference type="SMART" id="SM00509">
    <property type="entry name" value="TFS2N"/>
    <property type="match status" value="1"/>
</dbReference>
<evidence type="ECO:0000313" key="5">
    <source>
        <dbReference type="EnsemblMetazoa" id="XP_022661288"/>
    </source>
</evidence>
<dbReference type="Proteomes" id="UP000594260">
    <property type="component" value="Unplaced"/>
</dbReference>
<keyword evidence="2 3" id="KW-0539">Nucleus</keyword>
<dbReference type="GO" id="GO:0005634">
    <property type="term" value="C:nucleus"/>
    <property type="evidence" value="ECO:0007669"/>
    <property type="project" value="UniProtKB-SubCell"/>
</dbReference>
<dbReference type="InterPro" id="IPR017923">
    <property type="entry name" value="TFIIS_N"/>
</dbReference>
<evidence type="ECO:0000256" key="1">
    <source>
        <dbReference type="ARBA" id="ARBA00004123"/>
    </source>
</evidence>
<dbReference type="Pfam" id="PF08711">
    <property type="entry name" value="Med26"/>
    <property type="match status" value="1"/>
</dbReference>
<dbReference type="Gene3D" id="1.20.930.10">
    <property type="entry name" value="Conserved domain common to transcription factors TFIIS, elongin A, CRSP70"/>
    <property type="match status" value="1"/>
</dbReference>
<dbReference type="GeneID" id="111250383"/>
<keyword evidence="6" id="KW-1185">Reference proteome</keyword>
<dbReference type="InParanoid" id="A0A7M7K4A8"/>
<comment type="subcellular location">
    <subcellularLocation>
        <location evidence="1 3">Nucleus</location>
    </subcellularLocation>
</comment>
<sequence length="227" mass="25945">MDKFVVRIPKKTGDDANDEAFLKRSLQGKKKSRRSQFRLKDLQGVVILEDLDEAKKILSNPTSSDELLEKTLRQLAKKTPGRDILLKTSVGKPVRQLLSHENLSVRTAAKRVYDRWKEHILNKAALQKQEVRFDIESQRLRDIAKRWFSEALSTTIDDTVVIALEQEVFAQCKRILNAPYRRSCRQIAYKLRTDVNLQNKLVSAEPVSTTNVSSTALCIIGLLQTDL</sequence>
<reference evidence="5" key="1">
    <citation type="submission" date="2021-01" db="UniProtKB">
        <authorList>
            <consortium name="EnsemblMetazoa"/>
        </authorList>
    </citation>
    <scope>IDENTIFICATION</scope>
</reference>
<dbReference type="OrthoDB" id="44867at2759"/>
<protein>
    <recommendedName>
        <fullName evidence="4">TFIIS N-terminal domain-containing protein</fullName>
    </recommendedName>
</protein>
<dbReference type="InterPro" id="IPR035441">
    <property type="entry name" value="TFIIS/LEDGF_dom_sf"/>
</dbReference>
<evidence type="ECO:0000256" key="3">
    <source>
        <dbReference type="PROSITE-ProRule" id="PRU00649"/>
    </source>
</evidence>
<dbReference type="OMA" id="QPKENLM"/>
<dbReference type="InterPro" id="IPR003617">
    <property type="entry name" value="TFIIS/CRSP70_N_sub"/>
</dbReference>
<dbReference type="SUPFAM" id="SSF47676">
    <property type="entry name" value="Conserved domain common to transcription factors TFIIS, elongin A, CRSP70"/>
    <property type="match status" value="1"/>
</dbReference>
<evidence type="ECO:0000259" key="4">
    <source>
        <dbReference type="PROSITE" id="PS51319"/>
    </source>
</evidence>
<evidence type="ECO:0000313" key="6">
    <source>
        <dbReference type="Proteomes" id="UP000594260"/>
    </source>
</evidence>
<dbReference type="EnsemblMetazoa" id="XM_022805553">
    <property type="protein sequence ID" value="XP_022661288"/>
    <property type="gene ID" value="LOC111250383"/>
</dbReference>